<gene>
    <name evidence="3" type="primary">swnK</name>
    <name evidence="3" type="ORF">SNAT2548_LOCUS24910</name>
</gene>
<feature type="region of interest" description="Disordered" evidence="1">
    <location>
        <begin position="704"/>
        <end position="728"/>
    </location>
</feature>
<dbReference type="Pfam" id="PF00501">
    <property type="entry name" value="AMP-binding"/>
    <property type="match status" value="1"/>
</dbReference>
<evidence type="ECO:0000256" key="1">
    <source>
        <dbReference type="SAM" id="MobiDB-lite"/>
    </source>
</evidence>
<evidence type="ECO:0000313" key="3">
    <source>
        <dbReference type="EMBL" id="CAE7453781.1"/>
    </source>
</evidence>
<keyword evidence="4" id="KW-1185">Reference proteome</keyword>
<dbReference type="PANTHER" id="PTHR45398">
    <property type="match status" value="1"/>
</dbReference>
<dbReference type="InterPro" id="IPR042099">
    <property type="entry name" value="ANL_N_sf"/>
</dbReference>
<dbReference type="Proteomes" id="UP000604046">
    <property type="component" value="Unassembled WGS sequence"/>
</dbReference>
<sequence>MEPRTVQEAYDLQAIATPQAPAIRAPGYYELTYEGLVGRSHSLASGLAARLAQSRGCVALFVDRTHRDFLPLCLACARCYRPFVLLSTDLPDKQAEGQRNCFLLETLRPSLIVTDTAERMATTPSDGMDWISLEDSLLDDTNSGQPLTLVKTSGSGEDPSERIFCLMCTGGSRQLKIAKVSHVVVLTDVRYYPNVCNLRRRLEGGQPRVLQQLRNYWAASSVGTLSLCLAFGGCAVVTTTADAAELRRLVISERVDVVGMVPDQLRLLAEDPCKELPWMRLVMTWGERFPGSLVDRWRGHPGLVLELFAATEFWLGFVGQPVAEYTDRGGGGCLLRSAGSHVSYLVLDDAMMPVPEGDVGELFLAGPFVIPGYVDEATTEASFLSIHGQRYYRTRDRVLVAPGGIIYHSRADHRAKRGGQWVDLAVTEKALQGIVGIKEVCAVEDNSGLCAFLSIDASCLRISSGLATAAKAIRRVRELLPSRSFLQLLPELPRNPTGKIHLQALEQRWEGQSRARQAKAAQPHLRQRLQAVCCQHALCGIAALFIAVGGDAFGAGLRQLSAQGASQLGTTQWPLLRALGMAYSWLAMAQLSHSSVRLNAAWACYQLASIGAAVAARRRRLAAWPLVFWLGVGTQLHYEVCQASARVWAAVLRLLGDGADEASCLEMVAFENASAAASPVRTKFSNETAEVVFSESDSDRALQTFRIRPDGPDGPDGAAERGERRNTATLSPLEHRAFELLQQILPVADVNDPLTLDSLRAGWLTGAFQSLGKAVDAAAVQQAASVSTLLSLVKAAPALPASAPEPKTAEYILFIKPNHFSQPLLWLARTERAIDAATLRGAVKELVCCHPGLRARNADPIALRNFVRNCASLLMMVMSKSRLSSLLGGTLLRCWPRVVVAPADGTVGTVGRFQVFQVQGQDDLEHRVQSGWQFHTWQREPFEIWLLQLSVALEGAWDCDGGQVRVTRNEDGELIYVDSVHLKGQVVLRTPEHPLSPAPPTSFRPLYSGHLDGASVWLRISSPGNMQVCLQRTPESEMHTFAVTRLPQPGDPVHKVNFVLFLCLHTIADGYSFSAFAADLFDIYEALAKKTLEMPPAKNDELSILESRVKEALFQSDDPMRHSLRGNLWGITCRGYTCGLVIQGRTLLVLKAVAQSYAVPMNHLLLTLVSVAKARASACSEVDLTMYVPMRDGLEAGMAGLFADWRDICVPTALADSTILGVLLHVTDILRMRRWTIYDARRKPEQILVNFDSIDDRRYGAGIRQVPEAMWTQPWFDFSSKWLSVPLQFDMWEEHQDRWCMAARMSYKMYPPCWCSRFLQAFQDATWDVVFQPLEPVHKPFADS</sequence>
<accession>A0A812RV43</accession>
<feature type="domain" description="AMP-dependent synthetase/ligase" evidence="2">
    <location>
        <begin position="13"/>
        <end position="373"/>
    </location>
</feature>
<evidence type="ECO:0000313" key="4">
    <source>
        <dbReference type="Proteomes" id="UP000604046"/>
    </source>
</evidence>
<protein>
    <submittedName>
        <fullName evidence="3">SwnK protein</fullName>
    </submittedName>
</protein>
<dbReference type="InterPro" id="IPR045851">
    <property type="entry name" value="AMP-bd_C_sf"/>
</dbReference>
<evidence type="ECO:0000259" key="2">
    <source>
        <dbReference type="Pfam" id="PF00501"/>
    </source>
</evidence>
<dbReference type="SUPFAM" id="SSF56801">
    <property type="entry name" value="Acetyl-CoA synthetase-like"/>
    <property type="match status" value="1"/>
</dbReference>
<dbReference type="PANTHER" id="PTHR45398:SF1">
    <property type="entry name" value="ENZYME, PUTATIVE (JCVI)-RELATED"/>
    <property type="match status" value="1"/>
</dbReference>
<comment type="caution">
    <text evidence="3">The sequence shown here is derived from an EMBL/GenBank/DDBJ whole genome shotgun (WGS) entry which is preliminary data.</text>
</comment>
<dbReference type="InterPro" id="IPR000873">
    <property type="entry name" value="AMP-dep_synth/lig_dom"/>
</dbReference>
<dbReference type="OrthoDB" id="329835at2759"/>
<name>A0A812RV43_9DINO</name>
<proteinExistence type="predicted"/>
<dbReference type="Gene3D" id="3.30.300.30">
    <property type="match status" value="1"/>
</dbReference>
<organism evidence="3 4">
    <name type="scientific">Symbiodinium natans</name>
    <dbReference type="NCBI Taxonomy" id="878477"/>
    <lineage>
        <taxon>Eukaryota</taxon>
        <taxon>Sar</taxon>
        <taxon>Alveolata</taxon>
        <taxon>Dinophyceae</taxon>
        <taxon>Suessiales</taxon>
        <taxon>Symbiodiniaceae</taxon>
        <taxon>Symbiodinium</taxon>
    </lineage>
</organism>
<dbReference type="Gene3D" id="3.40.50.12780">
    <property type="entry name" value="N-terminal domain of ligase-like"/>
    <property type="match status" value="1"/>
</dbReference>
<reference evidence="3" key="1">
    <citation type="submission" date="2021-02" db="EMBL/GenBank/DDBJ databases">
        <authorList>
            <person name="Dougan E. K."/>
            <person name="Rhodes N."/>
            <person name="Thang M."/>
            <person name="Chan C."/>
        </authorList>
    </citation>
    <scope>NUCLEOTIDE SEQUENCE</scope>
</reference>
<dbReference type="EMBL" id="CAJNDS010002374">
    <property type="protein sequence ID" value="CAE7453781.1"/>
    <property type="molecule type" value="Genomic_DNA"/>
</dbReference>